<evidence type="ECO:0000256" key="1">
    <source>
        <dbReference type="SAM" id="MobiDB-lite"/>
    </source>
</evidence>
<proteinExistence type="predicted"/>
<reference evidence="2" key="1">
    <citation type="journal article" date="2012" name="Nature">
        <title>The oyster genome reveals stress adaptation and complexity of shell formation.</title>
        <authorList>
            <person name="Zhang G."/>
            <person name="Fang X."/>
            <person name="Guo X."/>
            <person name="Li L."/>
            <person name="Luo R."/>
            <person name="Xu F."/>
            <person name="Yang P."/>
            <person name="Zhang L."/>
            <person name="Wang X."/>
            <person name="Qi H."/>
            <person name="Xiong Z."/>
            <person name="Que H."/>
            <person name="Xie Y."/>
            <person name="Holland P.W."/>
            <person name="Paps J."/>
            <person name="Zhu Y."/>
            <person name="Wu F."/>
            <person name="Chen Y."/>
            <person name="Wang J."/>
            <person name="Peng C."/>
            <person name="Meng J."/>
            <person name="Yang L."/>
            <person name="Liu J."/>
            <person name="Wen B."/>
            <person name="Zhang N."/>
            <person name="Huang Z."/>
            <person name="Zhu Q."/>
            <person name="Feng Y."/>
            <person name="Mount A."/>
            <person name="Hedgecock D."/>
            <person name="Xu Z."/>
            <person name="Liu Y."/>
            <person name="Domazet-Loso T."/>
            <person name="Du Y."/>
            <person name="Sun X."/>
            <person name="Zhang S."/>
            <person name="Liu B."/>
            <person name="Cheng P."/>
            <person name="Jiang X."/>
            <person name="Li J."/>
            <person name="Fan D."/>
            <person name="Wang W."/>
            <person name="Fu W."/>
            <person name="Wang T."/>
            <person name="Wang B."/>
            <person name="Zhang J."/>
            <person name="Peng Z."/>
            <person name="Li Y."/>
            <person name="Li N."/>
            <person name="Wang J."/>
            <person name="Chen M."/>
            <person name="He Y."/>
            <person name="Tan F."/>
            <person name="Song X."/>
            <person name="Zheng Q."/>
            <person name="Huang R."/>
            <person name="Yang H."/>
            <person name="Du X."/>
            <person name="Chen L."/>
            <person name="Yang M."/>
            <person name="Gaffney P.M."/>
            <person name="Wang S."/>
            <person name="Luo L."/>
            <person name="She Z."/>
            <person name="Ming Y."/>
            <person name="Huang W."/>
            <person name="Zhang S."/>
            <person name="Huang B."/>
            <person name="Zhang Y."/>
            <person name="Qu T."/>
            <person name="Ni P."/>
            <person name="Miao G."/>
            <person name="Wang J."/>
            <person name="Wang Q."/>
            <person name="Steinberg C.E."/>
            <person name="Wang H."/>
            <person name="Li N."/>
            <person name="Qian L."/>
            <person name="Zhang G."/>
            <person name="Li Y."/>
            <person name="Yang H."/>
            <person name="Liu X."/>
            <person name="Wang J."/>
            <person name="Yin Y."/>
            <person name="Wang J."/>
        </authorList>
    </citation>
    <scope>NUCLEOTIDE SEQUENCE [LARGE SCALE GENOMIC DNA]</scope>
    <source>
        <strain evidence="2">05x7-T-G4-1.051#20</strain>
    </source>
</reference>
<dbReference type="HOGENOM" id="CLU_2063734_0_0_1"/>
<feature type="region of interest" description="Disordered" evidence="1">
    <location>
        <begin position="39"/>
        <end position="82"/>
    </location>
</feature>
<dbReference type="InParanoid" id="K1QTW7"/>
<protein>
    <submittedName>
        <fullName evidence="2">Uncharacterized protein</fullName>
    </submittedName>
</protein>
<gene>
    <name evidence="2" type="ORF">CGI_10026825</name>
</gene>
<evidence type="ECO:0000313" key="2">
    <source>
        <dbReference type="EMBL" id="EKC34689.1"/>
    </source>
</evidence>
<dbReference type="EMBL" id="JH817038">
    <property type="protein sequence ID" value="EKC34689.1"/>
    <property type="molecule type" value="Genomic_DNA"/>
</dbReference>
<feature type="compositionally biased region" description="Polar residues" evidence="1">
    <location>
        <begin position="46"/>
        <end position="69"/>
    </location>
</feature>
<organism evidence="2">
    <name type="scientific">Magallana gigas</name>
    <name type="common">Pacific oyster</name>
    <name type="synonym">Crassostrea gigas</name>
    <dbReference type="NCBI Taxonomy" id="29159"/>
    <lineage>
        <taxon>Eukaryota</taxon>
        <taxon>Metazoa</taxon>
        <taxon>Spiralia</taxon>
        <taxon>Lophotrochozoa</taxon>
        <taxon>Mollusca</taxon>
        <taxon>Bivalvia</taxon>
        <taxon>Autobranchia</taxon>
        <taxon>Pteriomorphia</taxon>
        <taxon>Ostreida</taxon>
        <taxon>Ostreoidea</taxon>
        <taxon>Ostreidae</taxon>
        <taxon>Magallana</taxon>
    </lineage>
</organism>
<dbReference type="AlphaFoldDB" id="K1QTW7"/>
<sequence>MSIDNDVLEEDDTFVRYGDNGELVFHREELLADAEDITSEYDWSHHSSPQKPIRSSQEPTIKQQCSSRISRVPGARSRDSGCPVRECPFVGRKLKFHVQSKHLSGIVWDNPQPPIKEDK</sequence>
<name>K1QTW7_MAGGI</name>
<accession>K1QTW7</accession>